<dbReference type="Pfam" id="PF23865">
    <property type="entry name" value="DUF7223"/>
    <property type="match status" value="1"/>
</dbReference>
<keyword evidence="1" id="KW-0732">Signal</keyword>
<comment type="caution">
    <text evidence="3">The sequence shown here is derived from an EMBL/GenBank/DDBJ whole genome shotgun (WGS) entry which is preliminary data.</text>
</comment>
<proteinExistence type="predicted"/>
<evidence type="ECO:0000259" key="2">
    <source>
        <dbReference type="Pfam" id="PF23865"/>
    </source>
</evidence>
<name>A0A9N8VNT9_9GLOM</name>
<feature type="chain" id="PRO_5040434537" evidence="1">
    <location>
        <begin position="30"/>
        <end position="459"/>
    </location>
</feature>
<dbReference type="AlphaFoldDB" id="A0A9N8VNT9"/>
<evidence type="ECO:0000313" key="3">
    <source>
        <dbReference type="EMBL" id="CAG8461399.1"/>
    </source>
</evidence>
<sequence length="459" mass="48871">MPSDSFNSFSLILLISIISLLTALPQTIAFRPLAPFIPNAQRQFTTSNSLRGTFSQGSSSSHYANVFFQTTIPSFNPDQTEGIIDIKCNADDDTITLVVDDEASRQTIESWPDKVMVMINDKWNCFGKEGAQFYLVGNKTVNATENSVKFTTSPCQVLKWSNNFVIDLNWEHKKKRSTPRRSVSRRFDVDKDQEIDLSALFDPNTDASSKPNIPLLTVGSTVSESISCANCFLRGNATVSLHIEGQSLPPKITNATLSINGNLDINMDLKFDTTLSGTLSTPDVQLLEVPLTPLGVPNLFNIGPSIILAASANLHGSATVSLTTGGLISYPNFSASASLLDDAASSFTHAGFDPVITMNTSPPTVGLTVSAGVAGSLKPQLALSVNVMDGLLEAKTGLQVVTTLSTDATVGSENNCANATDVNLATTLTGNLGFFVGSTNIPLVNFPAKTLGSTCLKTS</sequence>
<dbReference type="EMBL" id="CAJVPJ010000031">
    <property type="protein sequence ID" value="CAG8461399.1"/>
    <property type="molecule type" value="Genomic_DNA"/>
</dbReference>
<keyword evidence="4" id="KW-1185">Reference proteome</keyword>
<dbReference type="Proteomes" id="UP000789572">
    <property type="component" value="Unassembled WGS sequence"/>
</dbReference>
<protein>
    <submittedName>
        <fullName evidence="3">655_t:CDS:1</fullName>
    </submittedName>
</protein>
<organism evidence="3 4">
    <name type="scientific">Paraglomus occultum</name>
    <dbReference type="NCBI Taxonomy" id="144539"/>
    <lineage>
        <taxon>Eukaryota</taxon>
        <taxon>Fungi</taxon>
        <taxon>Fungi incertae sedis</taxon>
        <taxon>Mucoromycota</taxon>
        <taxon>Glomeromycotina</taxon>
        <taxon>Glomeromycetes</taxon>
        <taxon>Paraglomerales</taxon>
        <taxon>Paraglomeraceae</taxon>
        <taxon>Paraglomus</taxon>
    </lineage>
</organism>
<evidence type="ECO:0000256" key="1">
    <source>
        <dbReference type="SAM" id="SignalP"/>
    </source>
</evidence>
<feature type="domain" description="DUF7223" evidence="2">
    <location>
        <begin position="217"/>
        <end position="439"/>
    </location>
</feature>
<accession>A0A9N8VNT9</accession>
<evidence type="ECO:0000313" key="4">
    <source>
        <dbReference type="Proteomes" id="UP000789572"/>
    </source>
</evidence>
<feature type="signal peptide" evidence="1">
    <location>
        <begin position="1"/>
        <end position="29"/>
    </location>
</feature>
<reference evidence="3" key="1">
    <citation type="submission" date="2021-06" db="EMBL/GenBank/DDBJ databases">
        <authorList>
            <person name="Kallberg Y."/>
            <person name="Tangrot J."/>
            <person name="Rosling A."/>
        </authorList>
    </citation>
    <scope>NUCLEOTIDE SEQUENCE</scope>
    <source>
        <strain evidence="3">IA702</strain>
    </source>
</reference>
<dbReference type="InterPro" id="IPR055647">
    <property type="entry name" value="DUF7223"/>
</dbReference>
<dbReference type="OrthoDB" id="160645at2759"/>
<gene>
    <name evidence="3" type="ORF">POCULU_LOCUS580</name>
</gene>